<organism evidence="1 2">
    <name type="scientific">Alloacidobacterium dinghuense</name>
    <dbReference type="NCBI Taxonomy" id="2763107"/>
    <lineage>
        <taxon>Bacteria</taxon>
        <taxon>Pseudomonadati</taxon>
        <taxon>Acidobacteriota</taxon>
        <taxon>Terriglobia</taxon>
        <taxon>Terriglobales</taxon>
        <taxon>Acidobacteriaceae</taxon>
        <taxon>Alloacidobacterium</taxon>
    </lineage>
</organism>
<accession>A0A7G8BPN6</accession>
<dbReference type="AlphaFoldDB" id="A0A7G8BPN6"/>
<dbReference type="Proteomes" id="UP000515312">
    <property type="component" value="Chromosome"/>
</dbReference>
<evidence type="ECO:0000313" key="2">
    <source>
        <dbReference type="Proteomes" id="UP000515312"/>
    </source>
</evidence>
<dbReference type="EMBL" id="CP060394">
    <property type="protein sequence ID" value="QNI34506.1"/>
    <property type="molecule type" value="Genomic_DNA"/>
</dbReference>
<proteinExistence type="predicted"/>
<evidence type="ECO:0000313" key="1">
    <source>
        <dbReference type="EMBL" id="QNI34506.1"/>
    </source>
</evidence>
<reference evidence="1 2" key="1">
    <citation type="submission" date="2020-08" db="EMBL/GenBank/DDBJ databases">
        <title>Edaphobacter telluris sp. nov. and Acidobacterium dinghuensis sp. nov., two acidobacteria isolated from forest soil.</title>
        <authorList>
            <person name="Fu J."/>
            <person name="Qiu L."/>
        </authorList>
    </citation>
    <scope>NUCLEOTIDE SEQUENCE [LARGE SCALE GENOMIC DNA]</scope>
    <source>
        <strain evidence="1">4Y35</strain>
    </source>
</reference>
<protein>
    <submittedName>
        <fullName evidence="1">Uncharacterized protein</fullName>
    </submittedName>
</protein>
<sequence>MIVKIMQLYCDSCRVHDEPTYDAAIFTPAEMRSHAKRAGWRRKTLDSGILRDLCPACAKKAGGR</sequence>
<dbReference type="KEGG" id="adin:H7849_11785"/>
<dbReference type="RefSeq" id="WP_186746723.1">
    <property type="nucleotide sequence ID" value="NZ_CP060394.1"/>
</dbReference>
<gene>
    <name evidence="1" type="ORF">H7849_11785</name>
</gene>
<name>A0A7G8BPN6_9BACT</name>
<keyword evidence="2" id="KW-1185">Reference proteome</keyword>